<proteinExistence type="predicted"/>
<dbReference type="Proteomes" id="UP000215459">
    <property type="component" value="Unassembled WGS sequence"/>
</dbReference>
<reference evidence="2 3" key="1">
    <citation type="submission" date="2017-07" db="EMBL/GenBank/DDBJ databases">
        <title>The genome sequence of Paludifilum halophilum highlights mechanisms for microbial adaptation to high salt environemnts.</title>
        <authorList>
            <person name="Belbahri L."/>
        </authorList>
    </citation>
    <scope>NUCLEOTIDE SEQUENCE [LARGE SCALE GENOMIC DNA]</scope>
    <source>
        <strain evidence="2 3">DSM 102817</strain>
    </source>
</reference>
<name>A0A235B2R5_9BACL</name>
<feature type="domain" description="Cysteine-rich CPCC" evidence="1">
    <location>
        <begin position="108"/>
        <end position="174"/>
    </location>
</feature>
<evidence type="ECO:0000313" key="3">
    <source>
        <dbReference type="Proteomes" id="UP000215459"/>
    </source>
</evidence>
<dbReference type="EMBL" id="NOWF01000011">
    <property type="protein sequence ID" value="OYD06598.1"/>
    <property type="molecule type" value="Genomic_DNA"/>
</dbReference>
<dbReference type="AlphaFoldDB" id="A0A235B2R5"/>
<sequence length="187" mass="21799">MNRDEAILIVSRYELAKLSPKKREEMLLDWWTVDNTDPEFSKLPEELQKEILQSDEPVSNVMDQKYDLLLIEGLRHNYIGVKNEYLSKRVSEILCSKVCVEGQEEILFPCPCCKYQTFLERGQYEVCPVCFWEDDGSNEPTRYSSVNQMTLGDGQVHFKEYGAVSKKSLQFIKPDVKFRYNKSGNCD</sequence>
<evidence type="ECO:0000313" key="2">
    <source>
        <dbReference type="EMBL" id="OYD06598.1"/>
    </source>
</evidence>
<comment type="caution">
    <text evidence="2">The sequence shown here is derived from an EMBL/GenBank/DDBJ whole genome shotgun (WGS) entry which is preliminary data.</text>
</comment>
<protein>
    <recommendedName>
        <fullName evidence="1">Cysteine-rich CPCC domain-containing protein</fullName>
    </recommendedName>
</protein>
<evidence type="ECO:0000259" key="1">
    <source>
        <dbReference type="Pfam" id="PF14206"/>
    </source>
</evidence>
<dbReference type="RefSeq" id="WP_094265612.1">
    <property type="nucleotide sequence ID" value="NZ_NOWF01000011.1"/>
</dbReference>
<dbReference type="InterPro" id="IPR025983">
    <property type="entry name" value="Cys_rich_CPCC"/>
</dbReference>
<dbReference type="OrthoDB" id="1456570at2"/>
<dbReference type="Pfam" id="PF14206">
    <property type="entry name" value="Cys_rich_CPCC"/>
    <property type="match status" value="1"/>
</dbReference>
<keyword evidence="3" id="KW-1185">Reference proteome</keyword>
<organism evidence="2 3">
    <name type="scientific">Paludifilum halophilum</name>
    <dbReference type="NCBI Taxonomy" id="1642702"/>
    <lineage>
        <taxon>Bacteria</taxon>
        <taxon>Bacillati</taxon>
        <taxon>Bacillota</taxon>
        <taxon>Bacilli</taxon>
        <taxon>Bacillales</taxon>
        <taxon>Thermoactinomycetaceae</taxon>
        <taxon>Paludifilum</taxon>
    </lineage>
</organism>
<gene>
    <name evidence="2" type="ORF">CHM34_16025</name>
</gene>
<accession>A0A235B2R5</accession>